<protein>
    <submittedName>
        <fullName evidence="1">Uncharacterized protein</fullName>
    </submittedName>
</protein>
<dbReference type="STRING" id="33051.SB4_04175"/>
<gene>
    <name evidence="1" type="ORF">NS319_13030</name>
</gene>
<dbReference type="AlphaFoldDB" id="A0A147HUQ2"/>
<dbReference type="EMBL" id="LDTD01000094">
    <property type="protein sequence ID" value="KTT68649.1"/>
    <property type="molecule type" value="Genomic_DNA"/>
</dbReference>
<dbReference type="Proteomes" id="UP000072867">
    <property type="component" value="Unassembled WGS sequence"/>
</dbReference>
<name>A0A147HUQ2_9SPHN</name>
<accession>A0A147HUQ2</accession>
<proteinExistence type="predicted"/>
<comment type="caution">
    <text evidence="1">The sequence shown here is derived from an EMBL/GenBank/DDBJ whole genome shotgun (WGS) entry which is preliminary data.</text>
</comment>
<evidence type="ECO:0000313" key="1">
    <source>
        <dbReference type="EMBL" id="KTT68649.1"/>
    </source>
</evidence>
<sequence>MLSGLPFVVTRFAARHLLAAISTQALSPDAAVYVADCIVASDDITFVDEAARDAVFFVEDDSGRFAHGRDDVWTSEEILQALASLDQE</sequence>
<evidence type="ECO:0000313" key="2">
    <source>
        <dbReference type="Proteomes" id="UP000072867"/>
    </source>
</evidence>
<reference evidence="1 2" key="1">
    <citation type="journal article" date="2016" name="Front. Microbiol.">
        <title>Genomic Resource of Rice Seed Associated Bacteria.</title>
        <authorList>
            <person name="Midha S."/>
            <person name="Bansal K."/>
            <person name="Sharma S."/>
            <person name="Kumar N."/>
            <person name="Patil P.P."/>
            <person name="Chaudhry V."/>
            <person name="Patil P.B."/>
        </authorList>
    </citation>
    <scope>NUCLEOTIDE SEQUENCE [LARGE SCALE GENOMIC DNA]</scope>
    <source>
        <strain evidence="1 2">NS319</strain>
    </source>
</reference>
<organism evidence="1 2">
    <name type="scientific">Sphingomonas sanguinis</name>
    <dbReference type="NCBI Taxonomy" id="33051"/>
    <lineage>
        <taxon>Bacteria</taxon>
        <taxon>Pseudomonadati</taxon>
        <taxon>Pseudomonadota</taxon>
        <taxon>Alphaproteobacteria</taxon>
        <taxon>Sphingomonadales</taxon>
        <taxon>Sphingomonadaceae</taxon>
        <taxon>Sphingomonas</taxon>
    </lineage>
</organism>